<dbReference type="InterPro" id="IPR005227">
    <property type="entry name" value="YqgF"/>
</dbReference>
<evidence type="ECO:0000256" key="3">
    <source>
        <dbReference type="ARBA" id="ARBA00022722"/>
    </source>
</evidence>
<protein>
    <recommendedName>
        <fullName evidence="5">Putative pre-16S rRNA nuclease</fullName>
        <ecNumber evidence="5">3.1.-.-</ecNumber>
    </recommendedName>
</protein>
<dbReference type="Pfam" id="PF03652">
    <property type="entry name" value="RuvX"/>
    <property type="match status" value="1"/>
</dbReference>
<evidence type="ECO:0000256" key="2">
    <source>
        <dbReference type="ARBA" id="ARBA00022517"/>
    </source>
</evidence>
<dbReference type="PANTHER" id="PTHR33317">
    <property type="entry name" value="POLYNUCLEOTIDYL TRANSFERASE, RIBONUCLEASE H-LIKE SUPERFAMILY PROTEIN"/>
    <property type="match status" value="1"/>
</dbReference>
<comment type="caution">
    <text evidence="7">The sequence shown here is derived from an EMBL/GenBank/DDBJ whole genome shotgun (WGS) entry which is preliminary data.</text>
</comment>
<dbReference type="Gene3D" id="3.30.420.140">
    <property type="entry name" value="YqgF/RNase H-like domain"/>
    <property type="match status" value="1"/>
</dbReference>
<dbReference type="PANTHER" id="PTHR33317:SF4">
    <property type="entry name" value="POLYNUCLEOTIDYL TRANSFERASE, RIBONUCLEASE H-LIKE SUPERFAMILY PROTEIN"/>
    <property type="match status" value="1"/>
</dbReference>
<dbReference type="GO" id="GO:0000967">
    <property type="term" value="P:rRNA 5'-end processing"/>
    <property type="evidence" value="ECO:0007669"/>
    <property type="project" value="UniProtKB-UniRule"/>
</dbReference>
<accession>A0A5C8PVV4</accession>
<organism evidence="7 8">
    <name type="scientific">Vineibacter terrae</name>
    <dbReference type="NCBI Taxonomy" id="2586908"/>
    <lineage>
        <taxon>Bacteria</taxon>
        <taxon>Pseudomonadati</taxon>
        <taxon>Pseudomonadota</taxon>
        <taxon>Alphaproteobacteria</taxon>
        <taxon>Hyphomicrobiales</taxon>
        <taxon>Vineibacter</taxon>
    </lineage>
</organism>
<comment type="function">
    <text evidence="5">Could be a nuclease involved in processing of the 5'-end of pre-16S rRNA.</text>
</comment>
<evidence type="ECO:0000256" key="5">
    <source>
        <dbReference type="HAMAP-Rule" id="MF_00651"/>
    </source>
</evidence>
<keyword evidence="8" id="KW-1185">Reference proteome</keyword>
<keyword evidence="3 5" id="KW-0540">Nuclease</keyword>
<evidence type="ECO:0000313" key="8">
    <source>
        <dbReference type="Proteomes" id="UP000321638"/>
    </source>
</evidence>
<sequence length="172" mass="18464">MMLVDIATLAATLPPHSRLLGLDVGTRTIGLATSDVLGSLATPLETIARTKFTKDATRLADIVRRQQVAALAVGLPLNMDGTEGPRCQSVRQFVANLAALDLDLGPPARRFADLPIVLQDERLSTAGVERTMIESYDMSRKKRDARIDAAAAAWILQAVLDRLRHVRAGAGG</sequence>
<evidence type="ECO:0000256" key="4">
    <source>
        <dbReference type="ARBA" id="ARBA00022801"/>
    </source>
</evidence>
<dbReference type="Proteomes" id="UP000321638">
    <property type="component" value="Unassembled WGS sequence"/>
</dbReference>
<dbReference type="RefSeq" id="WP_147844883.1">
    <property type="nucleotide sequence ID" value="NZ_VDUZ01000001.1"/>
</dbReference>
<dbReference type="AlphaFoldDB" id="A0A5C8PVV4"/>
<dbReference type="GO" id="GO:0004518">
    <property type="term" value="F:nuclease activity"/>
    <property type="evidence" value="ECO:0007669"/>
    <property type="project" value="UniProtKB-KW"/>
</dbReference>
<dbReference type="HAMAP" id="MF_00651">
    <property type="entry name" value="Nuclease_YqgF"/>
    <property type="match status" value="1"/>
</dbReference>
<dbReference type="CDD" id="cd16964">
    <property type="entry name" value="YqgF"/>
    <property type="match status" value="1"/>
</dbReference>
<comment type="similarity">
    <text evidence="5">Belongs to the YqgF HJR family.</text>
</comment>
<comment type="subcellular location">
    <subcellularLocation>
        <location evidence="5">Cytoplasm</location>
    </subcellularLocation>
</comment>
<dbReference type="EC" id="3.1.-.-" evidence="5"/>
<dbReference type="NCBIfam" id="TIGR00250">
    <property type="entry name" value="RNAse_H_YqgF"/>
    <property type="match status" value="1"/>
</dbReference>
<feature type="domain" description="YqgF/RNase H-like" evidence="6">
    <location>
        <begin position="17"/>
        <end position="128"/>
    </location>
</feature>
<keyword evidence="2 5" id="KW-0690">Ribosome biogenesis</keyword>
<dbReference type="EMBL" id="VDUZ01000001">
    <property type="protein sequence ID" value="TXL82181.1"/>
    <property type="molecule type" value="Genomic_DNA"/>
</dbReference>
<dbReference type="OrthoDB" id="9796140at2"/>
<dbReference type="InterPro" id="IPR006641">
    <property type="entry name" value="YqgF/RNaseH-like_dom"/>
</dbReference>
<proteinExistence type="inferred from homology"/>
<dbReference type="InterPro" id="IPR012337">
    <property type="entry name" value="RNaseH-like_sf"/>
</dbReference>
<reference evidence="7 8" key="1">
    <citation type="submission" date="2019-06" db="EMBL/GenBank/DDBJ databases">
        <title>New taxonomy in bacterial strain CC-CFT640, isolated from vineyard.</title>
        <authorList>
            <person name="Lin S.-Y."/>
            <person name="Tsai C.-F."/>
            <person name="Young C.-C."/>
        </authorList>
    </citation>
    <scope>NUCLEOTIDE SEQUENCE [LARGE SCALE GENOMIC DNA]</scope>
    <source>
        <strain evidence="7 8">CC-CFT640</strain>
    </source>
</reference>
<evidence type="ECO:0000259" key="6">
    <source>
        <dbReference type="SMART" id="SM00732"/>
    </source>
</evidence>
<evidence type="ECO:0000313" key="7">
    <source>
        <dbReference type="EMBL" id="TXL82181.1"/>
    </source>
</evidence>
<evidence type="ECO:0000256" key="1">
    <source>
        <dbReference type="ARBA" id="ARBA00022490"/>
    </source>
</evidence>
<dbReference type="SMART" id="SM00732">
    <property type="entry name" value="YqgFc"/>
    <property type="match status" value="1"/>
</dbReference>
<dbReference type="SUPFAM" id="SSF53098">
    <property type="entry name" value="Ribonuclease H-like"/>
    <property type="match status" value="1"/>
</dbReference>
<dbReference type="InterPro" id="IPR037027">
    <property type="entry name" value="YqgF/RNaseH-like_dom_sf"/>
</dbReference>
<dbReference type="GO" id="GO:0016788">
    <property type="term" value="F:hydrolase activity, acting on ester bonds"/>
    <property type="evidence" value="ECO:0007669"/>
    <property type="project" value="UniProtKB-UniRule"/>
</dbReference>
<keyword evidence="4 5" id="KW-0378">Hydrolase</keyword>
<keyword evidence="1 5" id="KW-0963">Cytoplasm</keyword>
<gene>
    <name evidence="7" type="primary">ruvX</name>
    <name evidence="7" type="ORF">FHP25_00315</name>
</gene>
<dbReference type="GO" id="GO:0005829">
    <property type="term" value="C:cytosol"/>
    <property type="evidence" value="ECO:0007669"/>
    <property type="project" value="TreeGrafter"/>
</dbReference>
<name>A0A5C8PVV4_9HYPH</name>